<dbReference type="GO" id="GO:0016787">
    <property type="term" value="F:hydrolase activity"/>
    <property type="evidence" value="ECO:0007669"/>
    <property type="project" value="UniProtKB-KW"/>
</dbReference>
<sequence length="346" mass="38045">MKNIFTAVFFSLLLLFLWGCNSKAKKEEKPAIVETSYSTTGSIERLDPLFDDIVDSHAQIEVIGEGFDWTEGPVWVEEGGYLLFSDIPKNSIYKWKVNEGTSLYLKPSGYTGAVPRGGELGSNALLIDSDGKLVLCQHGDRRLAKMLSPLSAPEANFETLVADHDGKRFNSPNDAVFSTGNAVYFTDPPYGLEQQAEDPSREIPFQGVYRLANGKADLLTDSLSRPNGIALSPDEKRLYVANSDPEKAIWMIYELDENGLIKEGSIFYDATENAKHEKGLPDGMKVDSKGNIFATGPGGVWVFNPEGKVLGKIKTGQATSNCAFSQDGKWLFMTADDFIMRIALKS</sequence>
<feature type="binding site" evidence="3">
    <location>
        <position position="282"/>
    </location>
    <ligand>
        <name>a divalent metal cation</name>
        <dbReference type="ChEBI" id="CHEBI:60240"/>
    </ligand>
</feature>
<evidence type="ECO:0000256" key="2">
    <source>
        <dbReference type="PIRSR" id="PIRSR605511-1"/>
    </source>
</evidence>
<dbReference type="AlphaFoldDB" id="A0A6P0UK98"/>
<dbReference type="InterPro" id="IPR013658">
    <property type="entry name" value="SGL"/>
</dbReference>
<accession>A0A6P0UK98</accession>
<dbReference type="InterPro" id="IPR011042">
    <property type="entry name" value="6-blade_b-propeller_TolB-like"/>
</dbReference>
<dbReference type="RefSeq" id="WP_163606825.1">
    <property type="nucleotide sequence ID" value="NZ_JAABOO010000002.1"/>
</dbReference>
<feature type="active site" description="Proton donor/acceptor" evidence="2">
    <location>
        <position position="282"/>
    </location>
</feature>
<keyword evidence="6" id="KW-1185">Reference proteome</keyword>
<feature type="domain" description="SMP-30/Gluconolactonase/LRE-like region" evidence="4">
    <location>
        <begin position="69"/>
        <end position="335"/>
    </location>
</feature>
<evidence type="ECO:0000259" key="4">
    <source>
        <dbReference type="Pfam" id="PF08450"/>
    </source>
</evidence>
<dbReference type="SUPFAM" id="SSF63829">
    <property type="entry name" value="Calcium-dependent phosphotriesterase"/>
    <property type="match status" value="1"/>
</dbReference>
<dbReference type="EMBL" id="JAABOO010000002">
    <property type="protein sequence ID" value="NER13725.1"/>
    <property type="molecule type" value="Genomic_DNA"/>
</dbReference>
<dbReference type="PRINTS" id="PR01790">
    <property type="entry name" value="SMP30FAMILY"/>
</dbReference>
<dbReference type="InterPro" id="IPR051262">
    <property type="entry name" value="SMP-30/CGR1_Lactonase"/>
</dbReference>
<evidence type="ECO:0000256" key="3">
    <source>
        <dbReference type="PIRSR" id="PIRSR605511-2"/>
    </source>
</evidence>
<feature type="binding site" evidence="3">
    <location>
        <position position="227"/>
    </location>
    <ligand>
        <name>a divalent metal cation</name>
        <dbReference type="ChEBI" id="CHEBI:60240"/>
    </ligand>
</feature>
<evidence type="ECO:0000256" key="1">
    <source>
        <dbReference type="ARBA" id="ARBA00022801"/>
    </source>
</evidence>
<keyword evidence="1" id="KW-0378">Hydrolase</keyword>
<dbReference type="PANTHER" id="PTHR47572:SF4">
    <property type="entry name" value="LACTONASE DRP35"/>
    <property type="match status" value="1"/>
</dbReference>
<dbReference type="InterPro" id="IPR005511">
    <property type="entry name" value="SMP-30"/>
</dbReference>
<keyword evidence="3" id="KW-0479">Metal-binding</keyword>
<dbReference type="Pfam" id="PF08450">
    <property type="entry name" value="SGL"/>
    <property type="match status" value="1"/>
</dbReference>
<comment type="cofactor">
    <cofactor evidence="3">
        <name>Zn(2+)</name>
        <dbReference type="ChEBI" id="CHEBI:29105"/>
    </cofactor>
    <text evidence="3">Binds 1 divalent metal cation per subunit.</text>
</comment>
<reference evidence="5 6" key="1">
    <citation type="submission" date="2020-01" db="EMBL/GenBank/DDBJ databases">
        <title>Leptobacterium flavescens.</title>
        <authorList>
            <person name="Wang G."/>
        </authorList>
    </citation>
    <scope>NUCLEOTIDE SEQUENCE [LARGE SCALE GENOMIC DNA]</scope>
    <source>
        <strain evidence="5 6">KCTC 22160</strain>
    </source>
</reference>
<protein>
    <submittedName>
        <fullName evidence="5">SMP-30/gluconolactonase/LRE family protein</fullName>
    </submittedName>
</protein>
<evidence type="ECO:0000313" key="6">
    <source>
        <dbReference type="Proteomes" id="UP000468581"/>
    </source>
</evidence>
<keyword evidence="3" id="KW-0862">Zinc</keyword>
<organism evidence="5 6">
    <name type="scientific">Leptobacterium flavescens</name>
    <dbReference type="NCBI Taxonomy" id="472055"/>
    <lineage>
        <taxon>Bacteria</taxon>
        <taxon>Pseudomonadati</taxon>
        <taxon>Bacteroidota</taxon>
        <taxon>Flavobacteriia</taxon>
        <taxon>Flavobacteriales</taxon>
        <taxon>Flavobacteriaceae</taxon>
        <taxon>Leptobacterium</taxon>
    </lineage>
</organism>
<name>A0A6P0UK98_9FLAO</name>
<feature type="binding site" evidence="3">
    <location>
        <position position="173"/>
    </location>
    <ligand>
        <name>substrate</name>
    </ligand>
</feature>
<dbReference type="Gene3D" id="2.120.10.30">
    <property type="entry name" value="TolB, C-terminal domain"/>
    <property type="match status" value="1"/>
</dbReference>
<gene>
    <name evidence="5" type="ORF">GWK08_09765</name>
</gene>
<comment type="caution">
    <text evidence="5">The sequence shown here is derived from an EMBL/GenBank/DDBJ whole genome shotgun (WGS) entry which is preliminary data.</text>
</comment>
<evidence type="ECO:0000313" key="5">
    <source>
        <dbReference type="EMBL" id="NER13725.1"/>
    </source>
</evidence>
<dbReference type="GO" id="GO:0046872">
    <property type="term" value="F:metal ion binding"/>
    <property type="evidence" value="ECO:0007669"/>
    <property type="project" value="UniProtKB-KW"/>
</dbReference>
<feature type="binding site" evidence="3">
    <location>
        <position position="71"/>
    </location>
    <ligand>
        <name>a divalent metal cation</name>
        <dbReference type="ChEBI" id="CHEBI:60240"/>
    </ligand>
</feature>
<dbReference type="PANTHER" id="PTHR47572">
    <property type="entry name" value="LIPOPROTEIN-RELATED"/>
    <property type="match status" value="1"/>
</dbReference>
<proteinExistence type="predicted"/>
<dbReference type="Proteomes" id="UP000468581">
    <property type="component" value="Unassembled WGS sequence"/>
</dbReference>